<name>A0A502CL60_9MICO</name>
<dbReference type="SUPFAM" id="SSF55961">
    <property type="entry name" value="Bet v1-like"/>
    <property type="match status" value="1"/>
</dbReference>
<dbReference type="Pfam" id="PF10604">
    <property type="entry name" value="Polyketide_cyc2"/>
    <property type="match status" value="1"/>
</dbReference>
<dbReference type="OrthoDB" id="3574148at2"/>
<accession>A0A502CL60</accession>
<dbReference type="InterPro" id="IPR019587">
    <property type="entry name" value="Polyketide_cyclase/dehydratase"/>
</dbReference>
<dbReference type="Gene3D" id="3.30.530.20">
    <property type="match status" value="1"/>
</dbReference>
<keyword evidence="2" id="KW-1185">Reference proteome</keyword>
<organism evidence="1 2">
    <name type="scientific">Pedococcus bigeumensis</name>
    <dbReference type="NCBI Taxonomy" id="433644"/>
    <lineage>
        <taxon>Bacteria</taxon>
        <taxon>Bacillati</taxon>
        <taxon>Actinomycetota</taxon>
        <taxon>Actinomycetes</taxon>
        <taxon>Micrococcales</taxon>
        <taxon>Intrasporangiaceae</taxon>
        <taxon>Pedococcus</taxon>
    </lineage>
</organism>
<sequence>MSVFSASKRSTAVVPYPRDAVWAVLSDAKQVAKLTPMVRSIEDHGDTWLWKLSPIEVLGKSIGLSFTERMEFTPNERIVYTHAPKGDERAGVEGIYALTDSGEGTRLAIELGVDVDLPFPKIAKPAVQASMQAVIAAMGVGFARNLERQLKTRRG</sequence>
<reference evidence="1 2" key="1">
    <citation type="journal article" date="2019" name="Environ. Microbiol.">
        <title>Species interactions and distinct microbial communities in high Arctic permafrost affected cryosols are associated with the CH4 and CO2 gas fluxes.</title>
        <authorList>
            <person name="Altshuler I."/>
            <person name="Hamel J."/>
            <person name="Turney S."/>
            <person name="Magnuson E."/>
            <person name="Levesque R."/>
            <person name="Greer C."/>
            <person name="Whyte L.G."/>
        </authorList>
    </citation>
    <scope>NUCLEOTIDE SEQUENCE [LARGE SCALE GENOMIC DNA]</scope>
    <source>
        <strain evidence="1 2">S9.3A</strain>
    </source>
</reference>
<dbReference type="EMBL" id="RCZM01000007">
    <property type="protein sequence ID" value="TPG13300.1"/>
    <property type="molecule type" value="Genomic_DNA"/>
</dbReference>
<evidence type="ECO:0000313" key="2">
    <source>
        <dbReference type="Proteomes" id="UP000317722"/>
    </source>
</evidence>
<comment type="caution">
    <text evidence="1">The sequence shown here is derived from an EMBL/GenBank/DDBJ whole genome shotgun (WGS) entry which is preliminary data.</text>
</comment>
<gene>
    <name evidence="1" type="ORF">EAH86_18320</name>
</gene>
<proteinExistence type="predicted"/>
<evidence type="ECO:0000313" key="1">
    <source>
        <dbReference type="EMBL" id="TPG13300.1"/>
    </source>
</evidence>
<dbReference type="InterPro" id="IPR023393">
    <property type="entry name" value="START-like_dom_sf"/>
</dbReference>
<protein>
    <recommendedName>
        <fullName evidence="3">Carbon monoxide dehydrogenase subunit G</fullName>
    </recommendedName>
</protein>
<dbReference type="AlphaFoldDB" id="A0A502CL60"/>
<dbReference type="Proteomes" id="UP000317722">
    <property type="component" value="Unassembled WGS sequence"/>
</dbReference>
<evidence type="ECO:0008006" key="3">
    <source>
        <dbReference type="Google" id="ProtNLM"/>
    </source>
</evidence>
<dbReference type="RefSeq" id="WP_140743433.1">
    <property type="nucleotide sequence ID" value="NZ_RCZM01000007.1"/>
</dbReference>